<organism evidence="3 4">
    <name type="scientific">Raphanus sativus</name>
    <name type="common">Radish</name>
    <name type="synonym">Raphanus raphanistrum var. sativus</name>
    <dbReference type="NCBI Taxonomy" id="3726"/>
    <lineage>
        <taxon>Eukaryota</taxon>
        <taxon>Viridiplantae</taxon>
        <taxon>Streptophyta</taxon>
        <taxon>Embryophyta</taxon>
        <taxon>Tracheophyta</taxon>
        <taxon>Spermatophyta</taxon>
        <taxon>Magnoliopsida</taxon>
        <taxon>eudicotyledons</taxon>
        <taxon>Gunneridae</taxon>
        <taxon>Pentapetalae</taxon>
        <taxon>rosids</taxon>
        <taxon>malvids</taxon>
        <taxon>Brassicales</taxon>
        <taxon>Brassicaceae</taxon>
        <taxon>Brassiceae</taxon>
        <taxon>Raphanus</taxon>
    </lineage>
</organism>
<proteinExistence type="predicted"/>
<dbReference type="GO" id="GO:0007140">
    <property type="term" value="P:male meiotic nuclear division"/>
    <property type="evidence" value="ECO:0007669"/>
    <property type="project" value="InterPro"/>
</dbReference>
<dbReference type="RefSeq" id="XP_056855404.1">
    <property type="nucleotide sequence ID" value="XM_056999424.1"/>
</dbReference>
<dbReference type="OrthoDB" id="1913204at2759"/>
<dbReference type="InterPro" id="IPR054576">
    <property type="entry name" value="At5g48480-like_N"/>
</dbReference>
<dbReference type="GO" id="GO:0007143">
    <property type="term" value="P:female meiotic nuclear division"/>
    <property type="evidence" value="ECO:0007669"/>
    <property type="project" value="InterPro"/>
</dbReference>
<feature type="domain" description="Glyoxalase At5g48480-like N-terminal" evidence="2">
    <location>
        <begin position="2"/>
        <end position="41"/>
    </location>
</feature>
<evidence type="ECO:0000259" key="2">
    <source>
        <dbReference type="Pfam" id="PF22656"/>
    </source>
</evidence>
<dbReference type="PANTHER" id="PTHR33385">
    <property type="entry name" value="PROTEIN XRI1"/>
    <property type="match status" value="1"/>
</dbReference>
<accession>A0A9W3CVA8</accession>
<sequence length="354" mass="38567">MFHAVETGHSLYPKRKADQQLPHLVSSELELAGTTVVVSDVFVTSVSDAKTVTMPAILETDDVEAAVAKVIAAAGAEADGGVKRRVTDPFGFNWIFVSPAKDHNKKFVFSGISGMDLEVQSGTGSAVKRRRMLPFDDDPMETSFFSSAQAREEAYDELLPEGSHLIEGFSEDASASSLKAAYDDFVNDPPTLPDDLDCLDLYLYATKLYADCIKDPETHPLPDDSSFGSPEVQMDVSEYLNLSPETETMEVMRPLTRSSGNVIFKGRKSFAWLVPKLTSSFIYPFGLVKPCGVDGDMTLKDINQKIRIPAAKPKEDKAEPPVIQTSAFSGKPVVGKIKFHTGGKGSITIMRTRG</sequence>
<gene>
    <name evidence="4" type="primary">LOC108833280</name>
</gene>
<protein>
    <submittedName>
        <fullName evidence="4">Protein XRI1</fullName>
    </submittedName>
</protein>
<dbReference type="Pfam" id="PF22650">
    <property type="entry name" value="At5g48480-like_C"/>
    <property type="match status" value="1"/>
</dbReference>
<dbReference type="InterPro" id="IPR054575">
    <property type="entry name" value="At5g48480-like_C"/>
</dbReference>
<dbReference type="PANTHER" id="PTHR33385:SF4">
    <property type="entry name" value="PROTEIN XRI1"/>
    <property type="match status" value="1"/>
</dbReference>
<evidence type="ECO:0000313" key="4">
    <source>
        <dbReference type="RefSeq" id="XP_056855404.1"/>
    </source>
</evidence>
<dbReference type="InterPro" id="IPR029068">
    <property type="entry name" value="Glyas_Bleomycin-R_OHBP_Dase"/>
</dbReference>
<keyword evidence="3" id="KW-1185">Reference proteome</keyword>
<dbReference type="AlphaFoldDB" id="A0A9W3CVA8"/>
<dbReference type="KEGG" id="rsz:108833280"/>
<dbReference type="Proteomes" id="UP000504610">
    <property type="component" value="Unplaced"/>
</dbReference>
<dbReference type="Gene3D" id="3.10.180.10">
    <property type="entry name" value="2,3-Dihydroxybiphenyl 1,2-Dioxygenase, domain 1"/>
    <property type="match status" value="1"/>
</dbReference>
<dbReference type="GeneID" id="108833280"/>
<dbReference type="InterPro" id="IPR039933">
    <property type="entry name" value="XRI1"/>
</dbReference>
<evidence type="ECO:0000313" key="3">
    <source>
        <dbReference type="Proteomes" id="UP000504610"/>
    </source>
</evidence>
<reference evidence="4" key="1">
    <citation type="submission" date="2025-08" db="UniProtKB">
        <authorList>
            <consortium name="RefSeq"/>
        </authorList>
    </citation>
    <scope>IDENTIFICATION</scope>
    <source>
        <tissue evidence="4">Leaf</tissue>
    </source>
</reference>
<name>A0A9W3CVA8_RAPSA</name>
<evidence type="ECO:0000259" key="1">
    <source>
        <dbReference type="Pfam" id="PF22650"/>
    </source>
</evidence>
<dbReference type="Pfam" id="PF22656">
    <property type="entry name" value="At5g48480-like_N"/>
    <property type="match status" value="1"/>
</dbReference>
<feature type="domain" description="Glyoxalase At5g48480-like C-terminal" evidence="1">
    <location>
        <begin position="56"/>
        <end position="96"/>
    </location>
</feature>